<protein>
    <submittedName>
        <fullName evidence="2">Uncharacterized protein</fullName>
    </submittedName>
</protein>
<feature type="compositionally biased region" description="Pro residues" evidence="1">
    <location>
        <begin position="23"/>
        <end position="37"/>
    </location>
</feature>
<keyword evidence="3" id="KW-1185">Reference proteome</keyword>
<gene>
    <name evidence="2" type="ORF">BaRGS_00017006</name>
</gene>
<sequence length="55" mass="6123">HHENKVQAGNYHTETTRQEETDPPPLQPSPSPQPPTLPFSFLDRCHSVAVSVVMS</sequence>
<accession>A0ABD0KX53</accession>
<dbReference type="AlphaFoldDB" id="A0ABD0KX53"/>
<dbReference type="Proteomes" id="UP001519460">
    <property type="component" value="Unassembled WGS sequence"/>
</dbReference>
<comment type="caution">
    <text evidence="2">The sequence shown here is derived from an EMBL/GenBank/DDBJ whole genome shotgun (WGS) entry which is preliminary data.</text>
</comment>
<feature type="non-terminal residue" evidence="2">
    <location>
        <position position="1"/>
    </location>
</feature>
<evidence type="ECO:0000313" key="2">
    <source>
        <dbReference type="EMBL" id="KAK7491750.1"/>
    </source>
</evidence>
<name>A0ABD0KX53_9CAEN</name>
<evidence type="ECO:0000313" key="3">
    <source>
        <dbReference type="Proteomes" id="UP001519460"/>
    </source>
</evidence>
<organism evidence="2 3">
    <name type="scientific">Batillaria attramentaria</name>
    <dbReference type="NCBI Taxonomy" id="370345"/>
    <lineage>
        <taxon>Eukaryota</taxon>
        <taxon>Metazoa</taxon>
        <taxon>Spiralia</taxon>
        <taxon>Lophotrochozoa</taxon>
        <taxon>Mollusca</taxon>
        <taxon>Gastropoda</taxon>
        <taxon>Caenogastropoda</taxon>
        <taxon>Sorbeoconcha</taxon>
        <taxon>Cerithioidea</taxon>
        <taxon>Batillariidae</taxon>
        <taxon>Batillaria</taxon>
    </lineage>
</organism>
<evidence type="ECO:0000256" key="1">
    <source>
        <dbReference type="SAM" id="MobiDB-lite"/>
    </source>
</evidence>
<proteinExistence type="predicted"/>
<reference evidence="2 3" key="1">
    <citation type="journal article" date="2023" name="Sci. Data">
        <title>Genome assembly of the Korean intertidal mud-creeper Batillaria attramentaria.</title>
        <authorList>
            <person name="Patra A.K."/>
            <person name="Ho P.T."/>
            <person name="Jun S."/>
            <person name="Lee S.J."/>
            <person name="Kim Y."/>
            <person name="Won Y.J."/>
        </authorList>
    </citation>
    <scope>NUCLEOTIDE SEQUENCE [LARGE SCALE GENOMIC DNA]</scope>
    <source>
        <strain evidence="2">Wonlab-2016</strain>
    </source>
</reference>
<dbReference type="EMBL" id="JACVVK020000111">
    <property type="protein sequence ID" value="KAK7491750.1"/>
    <property type="molecule type" value="Genomic_DNA"/>
</dbReference>
<feature type="region of interest" description="Disordered" evidence="1">
    <location>
        <begin position="1"/>
        <end position="40"/>
    </location>
</feature>